<gene>
    <name evidence="2" type="ORF">DFR70_12514</name>
</gene>
<dbReference type="GO" id="GO:0008757">
    <property type="term" value="F:S-adenosylmethionine-dependent methyltransferase activity"/>
    <property type="evidence" value="ECO:0007669"/>
    <property type="project" value="InterPro"/>
</dbReference>
<name>A0A318JL91_9NOCA</name>
<dbReference type="Pfam" id="PF08241">
    <property type="entry name" value="Methyltransf_11"/>
    <property type="match status" value="1"/>
</dbReference>
<evidence type="ECO:0000259" key="1">
    <source>
        <dbReference type="Pfam" id="PF08241"/>
    </source>
</evidence>
<dbReference type="InterPro" id="IPR013216">
    <property type="entry name" value="Methyltransf_11"/>
</dbReference>
<dbReference type="PANTHER" id="PTHR42912:SF93">
    <property type="entry name" value="N6-ADENOSINE-METHYLTRANSFERASE TMT1A"/>
    <property type="match status" value="1"/>
</dbReference>
<comment type="caution">
    <text evidence="2">The sequence shown here is derived from an EMBL/GenBank/DDBJ whole genome shotgun (WGS) entry which is preliminary data.</text>
</comment>
<evidence type="ECO:0000313" key="2">
    <source>
        <dbReference type="EMBL" id="PXX54033.1"/>
    </source>
</evidence>
<dbReference type="CDD" id="cd02440">
    <property type="entry name" value="AdoMet_MTases"/>
    <property type="match status" value="1"/>
</dbReference>
<dbReference type="EMBL" id="QJKF01000025">
    <property type="protein sequence ID" value="PXX54033.1"/>
    <property type="molecule type" value="Genomic_DNA"/>
</dbReference>
<keyword evidence="3" id="KW-1185">Reference proteome</keyword>
<protein>
    <submittedName>
        <fullName evidence="2">Methyltransferase family protein</fullName>
    </submittedName>
</protein>
<sequence>MAMNLLHRVLCRSSIWERTSATRIVPWTLSGLDLGGTALEIGPGYGANVRALLDRTTTLTGVEIDPELAARLRTKLGSVMTVVEGDGTDMPFEKKEFDSVVCFTMLHHVPTPAQQDALFAEALRVLRPGGVFAGSDGIDSRFFRLIHLGDTCVPVSPDTAVARLARVGFTDIEIETGATNFRFRARRPD</sequence>
<reference evidence="2 3" key="1">
    <citation type="submission" date="2018-05" db="EMBL/GenBank/DDBJ databases">
        <title>Genomic Encyclopedia of Type Strains, Phase IV (KMG-IV): sequencing the most valuable type-strain genomes for metagenomic binning, comparative biology and taxonomic classification.</title>
        <authorList>
            <person name="Goeker M."/>
        </authorList>
    </citation>
    <scope>NUCLEOTIDE SEQUENCE [LARGE SCALE GENOMIC DNA]</scope>
    <source>
        <strain evidence="2 3">DSM 44704</strain>
    </source>
</reference>
<dbReference type="PANTHER" id="PTHR42912">
    <property type="entry name" value="METHYLTRANSFERASE"/>
    <property type="match status" value="1"/>
</dbReference>
<dbReference type="AlphaFoldDB" id="A0A318JL91"/>
<dbReference type="GO" id="GO:0032259">
    <property type="term" value="P:methylation"/>
    <property type="evidence" value="ECO:0007669"/>
    <property type="project" value="UniProtKB-KW"/>
</dbReference>
<keyword evidence="2" id="KW-0489">Methyltransferase</keyword>
<dbReference type="Gene3D" id="3.40.50.150">
    <property type="entry name" value="Vaccinia Virus protein VP39"/>
    <property type="match status" value="1"/>
</dbReference>
<proteinExistence type="predicted"/>
<dbReference type="InterPro" id="IPR050508">
    <property type="entry name" value="Methyltransf_Superfamily"/>
</dbReference>
<feature type="domain" description="Methyltransferase type 11" evidence="1">
    <location>
        <begin position="39"/>
        <end position="133"/>
    </location>
</feature>
<dbReference type="OrthoDB" id="9805171at2"/>
<keyword evidence="2" id="KW-0808">Transferase</keyword>
<evidence type="ECO:0000313" key="3">
    <source>
        <dbReference type="Proteomes" id="UP000247569"/>
    </source>
</evidence>
<organism evidence="2 3">
    <name type="scientific">Nocardia tenerifensis</name>
    <dbReference type="NCBI Taxonomy" id="228006"/>
    <lineage>
        <taxon>Bacteria</taxon>
        <taxon>Bacillati</taxon>
        <taxon>Actinomycetota</taxon>
        <taxon>Actinomycetes</taxon>
        <taxon>Mycobacteriales</taxon>
        <taxon>Nocardiaceae</taxon>
        <taxon>Nocardia</taxon>
    </lineage>
</organism>
<dbReference type="InterPro" id="IPR029063">
    <property type="entry name" value="SAM-dependent_MTases_sf"/>
</dbReference>
<dbReference type="SUPFAM" id="SSF53335">
    <property type="entry name" value="S-adenosyl-L-methionine-dependent methyltransferases"/>
    <property type="match status" value="1"/>
</dbReference>
<dbReference type="RefSeq" id="WP_040736862.1">
    <property type="nucleotide sequence ID" value="NZ_QJKF01000025.1"/>
</dbReference>
<dbReference type="Proteomes" id="UP000247569">
    <property type="component" value="Unassembled WGS sequence"/>
</dbReference>
<accession>A0A318JL91</accession>